<feature type="compositionally biased region" description="Basic and acidic residues" evidence="3">
    <location>
        <begin position="1363"/>
        <end position="1376"/>
    </location>
</feature>
<dbReference type="Gene3D" id="1.25.40.10">
    <property type="entry name" value="Tetratricopeptide repeat domain"/>
    <property type="match status" value="3"/>
</dbReference>
<feature type="repeat" description="PPR" evidence="2">
    <location>
        <begin position="971"/>
        <end position="1005"/>
    </location>
</feature>
<dbReference type="Pfam" id="PF23276">
    <property type="entry name" value="TPR_24"/>
    <property type="match status" value="1"/>
</dbReference>
<proteinExistence type="predicted"/>
<dbReference type="EMBL" id="CAXLJM020000022">
    <property type="protein sequence ID" value="CAL8088007.1"/>
    <property type="molecule type" value="Genomic_DNA"/>
</dbReference>
<keyword evidence="6" id="KW-1185">Reference proteome</keyword>
<gene>
    <name evidence="5" type="ORF">ODALV1_LOCUS6918</name>
</gene>
<dbReference type="Pfam" id="PF01535">
    <property type="entry name" value="PPR"/>
    <property type="match status" value="1"/>
</dbReference>
<dbReference type="InterPro" id="IPR033490">
    <property type="entry name" value="LRP130"/>
</dbReference>
<evidence type="ECO:0000256" key="3">
    <source>
        <dbReference type="SAM" id="MobiDB-lite"/>
    </source>
</evidence>
<dbReference type="Pfam" id="PF13812">
    <property type="entry name" value="PPR_3"/>
    <property type="match status" value="1"/>
</dbReference>
<evidence type="ECO:0000256" key="1">
    <source>
        <dbReference type="ARBA" id="ARBA00022737"/>
    </source>
</evidence>
<evidence type="ECO:0000313" key="6">
    <source>
        <dbReference type="Proteomes" id="UP001642540"/>
    </source>
</evidence>
<sequence length="1395" mass="157099">MSSLRVLLGSSLSSSLKRRLGVSSITSKCWLSSYHLSRREVCQRSGGVGAALFSRRNSEIECQNYGFRQSFASVHGSAPTNRSETRIDESLNRLDTEIRRVGRIRRQEVNDILDDIKEMKKATSSQSLMIIRCCGELIPEEPPNSRTELVQQVWKTLESLNVQMDVSHYNALLRVYLENEHKFNPTEFLQDLTSKGIEPNRVTYQRLIARFCQDGDIDGASTILQHMKEKQMPINEYVFNALILGHGQANDMESAEGILTVMRQAGLEPNDDTYVTLMTCYAKQGDIQHVHRIVKECEQKEIFLIDRDFLGVVHSLAENNHHALIDEILPYLKKHSGFNQEATNLIFRLVNIGQEEVAYKVLKQMTPIVRQDEPVPSGSFFVKHMVQLGRPAEIVVKYCKALQDEGLNKYALNRAIEAAYSTRNIDLALELLEALKLYGFPVRQHYFWPMFASSSNENDIYKALKQMRDFGIAPNAETLRDYVLPKALSFSTESYDKLLQKLGSFIGTSVSSLATAAVIHLLNEGKMKLAADLASAYKIRFGYPNLRYTVVEAYLKTNDAPAFVKMISNAGLDGEDSAREVAGMMLMELVDSTRSTTSKKATYLQPVLNELLANGIGLSNSGSELLQNSLGEFLTPELANSILQLTSSDLTPKLPLIQASNRRQGPPSLEDKSSEELEGALELAVKNGSPTNGIKKALLYSYCRDKNVEKLDKLKKDLEKDDFVYTPGLQAMFLEAYSIGGKVEEAKNAYNELQKSLDFTMDDLKILRYATLLQSIGDIDGCIDILKNTPRDESRKPAGAAQQATVWKLLNSLAETTSPERVREVFDVLKERNLTNVNNTTLGPLVKAYLVKEDLPNALQEFDRCVREYRVTPWKQELFCRFIKLEDADNLQKVMDLSTSIHGEVNSMYDLVFAFIDCGKVRQARKILETPGLRARNDKIEMFCQRYCQEGRVAELENLIQVTKDLVDVDRNSMFFYLLQAYCKLGDADKALSVWTSMQEENIQPSVELLIYLADFLRKNDRPVPFVVPDESELPSSAASATSSTANQKPVATGLPKSVAEFRRCVDMNEIDKALQIKQRLESEGSSLTLTDISSLIEKLARAERLNEATRLCEQLFERGVYPQPRVLRFLVGRLANAGDVNSLETMENKLNFDIKRKVMLNTRLSVAYAIANRGEEYFENHIKNTVESGIGADEDSSPSLAEGAEDVEELGNIPVFGSTTILLKNEQLLPQFEELANKASNVHKKALYNALWAYHMSKREFPRARDIWETQLKQESRVLFRTIAMEARNKEDAELSREVSVQVLSAENINSRAKAVACACNLSVLATSGRIDEALEFLQETLKTIKLDDYHPTAIRLLKEQTEAANKKFPHEVPQKRMGSRRGVKSDSSDSDSD</sequence>
<organism evidence="5 6">
    <name type="scientific">Orchesella dallaii</name>
    <dbReference type="NCBI Taxonomy" id="48710"/>
    <lineage>
        <taxon>Eukaryota</taxon>
        <taxon>Metazoa</taxon>
        <taxon>Ecdysozoa</taxon>
        <taxon>Arthropoda</taxon>
        <taxon>Hexapoda</taxon>
        <taxon>Collembola</taxon>
        <taxon>Entomobryomorpha</taxon>
        <taxon>Entomobryoidea</taxon>
        <taxon>Orchesellidae</taxon>
        <taxon>Orchesellinae</taxon>
        <taxon>Orchesella</taxon>
    </lineage>
</organism>
<evidence type="ECO:0000313" key="5">
    <source>
        <dbReference type="EMBL" id="CAL8088007.1"/>
    </source>
</evidence>
<feature type="domain" description="Pentatricopeptide repeat-containing protein-mitochondrial" evidence="4">
    <location>
        <begin position="146"/>
        <end position="256"/>
    </location>
</feature>
<dbReference type="InterPro" id="IPR057027">
    <property type="entry name" value="TPR_mt"/>
</dbReference>
<accession>A0ABP1Q780</accession>
<dbReference type="PANTHER" id="PTHR46669:SF1">
    <property type="entry name" value="LEUCINE-RICH PPR MOTIF-CONTAINING PROTEIN, MITOCHONDRIAL"/>
    <property type="match status" value="1"/>
</dbReference>
<dbReference type="PROSITE" id="PS51375">
    <property type="entry name" value="PPR"/>
    <property type="match status" value="3"/>
</dbReference>
<dbReference type="InterPro" id="IPR011990">
    <property type="entry name" value="TPR-like_helical_dom_sf"/>
</dbReference>
<dbReference type="NCBIfam" id="TIGR00756">
    <property type="entry name" value="PPR"/>
    <property type="match status" value="2"/>
</dbReference>
<feature type="repeat" description="PPR" evidence="2">
    <location>
        <begin position="235"/>
        <end position="269"/>
    </location>
</feature>
<comment type="caution">
    <text evidence="5">The sequence shown here is derived from an EMBL/GenBank/DDBJ whole genome shotgun (WGS) entry which is preliminary data.</text>
</comment>
<protein>
    <recommendedName>
        <fullName evidence="4">Pentatricopeptide repeat-containing protein-mitochondrial domain-containing protein</fullName>
    </recommendedName>
</protein>
<dbReference type="PANTHER" id="PTHR46669">
    <property type="entry name" value="LEUCINE-RICH PPR MOTIF-CONTAINING PROTEIN, MITOCHONDRIAL"/>
    <property type="match status" value="1"/>
</dbReference>
<evidence type="ECO:0000259" key="4">
    <source>
        <dbReference type="Pfam" id="PF23276"/>
    </source>
</evidence>
<feature type="repeat" description="PPR" evidence="2">
    <location>
        <begin position="200"/>
        <end position="234"/>
    </location>
</feature>
<name>A0ABP1Q780_9HEXA</name>
<keyword evidence="1" id="KW-0677">Repeat</keyword>
<feature type="region of interest" description="Disordered" evidence="3">
    <location>
        <begin position="1363"/>
        <end position="1395"/>
    </location>
</feature>
<dbReference type="Proteomes" id="UP001642540">
    <property type="component" value="Unassembled WGS sequence"/>
</dbReference>
<reference evidence="5 6" key="1">
    <citation type="submission" date="2024-08" db="EMBL/GenBank/DDBJ databases">
        <authorList>
            <person name="Cucini C."/>
            <person name="Frati F."/>
        </authorList>
    </citation>
    <scope>NUCLEOTIDE SEQUENCE [LARGE SCALE GENOMIC DNA]</scope>
</reference>
<dbReference type="InterPro" id="IPR002885">
    <property type="entry name" value="PPR_rpt"/>
</dbReference>
<evidence type="ECO:0000256" key="2">
    <source>
        <dbReference type="PROSITE-ProRule" id="PRU00708"/>
    </source>
</evidence>